<comment type="caution">
    <text evidence="3">The sequence shown here is derived from an EMBL/GenBank/DDBJ whole genome shotgun (WGS) entry which is preliminary data.</text>
</comment>
<feature type="domain" description="Fe2OG dioxygenase" evidence="2">
    <location>
        <begin position="144"/>
        <end position="272"/>
    </location>
</feature>
<dbReference type="InterPro" id="IPR005123">
    <property type="entry name" value="Oxoglu/Fe-dep_dioxygenase_dom"/>
</dbReference>
<dbReference type="PROSITE" id="PS51471">
    <property type="entry name" value="FE2OG_OXY"/>
    <property type="match status" value="1"/>
</dbReference>
<dbReference type="RefSeq" id="WP_248826720.1">
    <property type="nucleotide sequence ID" value="NZ_JALKFT010000039.1"/>
</dbReference>
<evidence type="ECO:0000313" key="3">
    <source>
        <dbReference type="EMBL" id="MCK9878632.1"/>
    </source>
</evidence>
<keyword evidence="1" id="KW-0479">Metal-binding</keyword>
<gene>
    <name evidence="3" type="ORF">MXD59_23185</name>
</gene>
<keyword evidence="4" id="KW-1185">Reference proteome</keyword>
<dbReference type="Proteomes" id="UP001201873">
    <property type="component" value="Unassembled WGS sequence"/>
</dbReference>
<keyword evidence="1" id="KW-0408">Iron</keyword>
<proteinExistence type="inferred from homology"/>
<protein>
    <submittedName>
        <fullName evidence="3">ArpA protein</fullName>
    </submittedName>
</protein>
<organism evidence="3 4">
    <name type="scientific">Frankia umida</name>
    <dbReference type="NCBI Taxonomy" id="573489"/>
    <lineage>
        <taxon>Bacteria</taxon>
        <taxon>Bacillati</taxon>
        <taxon>Actinomycetota</taxon>
        <taxon>Actinomycetes</taxon>
        <taxon>Frankiales</taxon>
        <taxon>Frankiaceae</taxon>
        <taxon>Frankia</taxon>
    </lineage>
</organism>
<keyword evidence="1" id="KW-0560">Oxidoreductase</keyword>
<name>A0ABT0K4I6_9ACTN</name>
<dbReference type="EMBL" id="JALKFT010000039">
    <property type="protein sequence ID" value="MCK9878632.1"/>
    <property type="molecule type" value="Genomic_DNA"/>
</dbReference>
<comment type="similarity">
    <text evidence="1">Belongs to the iron/ascorbate-dependent oxidoreductase family.</text>
</comment>
<accession>A0ABT0K4I6</accession>
<dbReference type="Pfam" id="PF23169">
    <property type="entry name" value="HalD"/>
    <property type="match status" value="1"/>
</dbReference>
<evidence type="ECO:0000313" key="4">
    <source>
        <dbReference type="Proteomes" id="UP001201873"/>
    </source>
</evidence>
<reference evidence="3 4" key="1">
    <citation type="submission" date="2022-04" db="EMBL/GenBank/DDBJ databases">
        <title>Genome diversity in the genus Frankia.</title>
        <authorList>
            <person name="Carlos-Shanley C."/>
            <person name="Hahn D."/>
        </authorList>
    </citation>
    <scope>NUCLEOTIDE SEQUENCE [LARGE SCALE GENOMIC DNA]</scope>
    <source>
        <strain evidence="3 4">Ag45/Mut15</strain>
    </source>
</reference>
<dbReference type="InterPro" id="IPR056470">
    <property type="entry name" value="BesD/HalB-like"/>
</dbReference>
<evidence type="ECO:0000256" key="1">
    <source>
        <dbReference type="RuleBase" id="RU003682"/>
    </source>
</evidence>
<evidence type="ECO:0000259" key="2">
    <source>
        <dbReference type="PROSITE" id="PS51471"/>
    </source>
</evidence>
<sequence length="289" mass="31511">MGATDTRTISDLVDTASYPISEPTSAQWWNVVSRARHDLAANGCSVLPGFIAPTAFGHLAEECSSIAGLGYDHIEDVNAYNIPVDAALPADHPGRHIMRRGNAFVARDQIPAGFDIHRLYRSAGFQHFVAACFGLPAVHELADPLAGLCLNVISPGLEHPWHFDTNEFAVSILTQAAQTGGTFEYCPNIRTAQAENFDDVRAVLRGTDDRLVHRLALRPGDLQLFLGRYSMHRVSPVQGGTARHCAIFAYTERAGVIGSRERTRQLFGRFLPEHESADAGAVRVDALLD</sequence>